<organism evidence="1 2">
    <name type="scientific">Caerostris extrusa</name>
    <name type="common">Bark spider</name>
    <name type="synonym">Caerostris bankana</name>
    <dbReference type="NCBI Taxonomy" id="172846"/>
    <lineage>
        <taxon>Eukaryota</taxon>
        <taxon>Metazoa</taxon>
        <taxon>Ecdysozoa</taxon>
        <taxon>Arthropoda</taxon>
        <taxon>Chelicerata</taxon>
        <taxon>Arachnida</taxon>
        <taxon>Araneae</taxon>
        <taxon>Araneomorphae</taxon>
        <taxon>Entelegynae</taxon>
        <taxon>Araneoidea</taxon>
        <taxon>Araneidae</taxon>
        <taxon>Caerostris</taxon>
    </lineage>
</organism>
<evidence type="ECO:0000313" key="2">
    <source>
        <dbReference type="Proteomes" id="UP001054945"/>
    </source>
</evidence>
<dbReference type="EMBL" id="BPLR01005621">
    <property type="protein sequence ID" value="GIY03785.1"/>
    <property type="molecule type" value="Genomic_DNA"/>
</dbReference>
<keyword evidence="2" id="KW-1185">Reference proteome</keyword>
<proteinExistence type="predicted"/>
<dbReference type="AlphaFoldDB" id="A0AAV4Q724"/>
<accession>A0AAV4Q724</accession>
<dbReference type="Proteomes" id="UP001054945">
    <property type="component" value="Unassembled WGS sequence"/>
</dbReference>
<evidence type="ECO:0000313" key="1">
    <source>
        <dbReference type="EMBL" id="GIY03785.1"/>
    </source>
</evidence>
<gene>
    <name evidence="1" type="ORF">CEXT_487611</name>
</gene>
<sequence>MVLAFRFPSGVPGGYSSMIFTKDDYRSTVLGYWRVLRVLDLSQKEKSRRESSRSVVPKMGVYHREYKSDNLWCAKDVGSLRSVICDLISALLKNLKTRFSNSLVLGIKTDFSGS</sequence>
<name>A0AAV4Q724_CAEEX</name>
<protein>
    <submittedName>
        <fullName evidence="1">Uncharacterized protein</fullName>
    </submittedName>
</protein>
<comment type="caution">
    <text evidence="1">The sequence shown here is derived from an EMBL/GenBank/DDBJ whole genome shotgun (WGS) entry which is preliminary data.</text>
</comment>
<reference evidence="1 2" key="1">
    <citation type="submission" date="2021-06" db="EMBL/GenBank/DDBJ databases">
        <title>Caerostris extrusa draft genome.</title>
        <authorList>
            <person name="Kono N."/>
            <person name="Arakawa K."/>
        </authorList>
    </citation>
    <scope>NUCLEOTIDE SEQUENCE [LARGE SCALE GENOMIC DNA]</scope>
</reference>